<proteinExistence type="predicted"/>
<feature type="compositionally biased region" description="Basic and acidic residues" evidence="1">
    <location>
        <begin position="70"/>
        <end position="102"/>
    </location>
</feature>
<dbReference type="AlphaFoldDB" id="A0A9N9LX92"/>
<gene>
    <name evidence="2" type="ORF">HYALB_00003549</name>
</gene>
<dbReference type="OrthoDB" id="3563932at2759"/>
<keyword evidence="3" id="KW-1185">Reference proteome</keyword>
<protein>
    <submittedName>
        <fullName evidence="2">Uncharacterized protein</fullName>
    </submittedName>
</protein>
<dbReference type="Proteomes" id="UP000701801">
    <property type="component" value="Unassembled WGS sequence"/>
</dbReference>
<evidence type="ECO:0000313" key="3">
    <source>
        <dbReference type="Proteomes" id="UP000701801"/>
    </source>
</evidence>
<evidence type="ECO:0000313" key="2">
    <source>
        <dbReference type="EMBL" id="CAG8982970.1"/>
    </source>
</evidence>
<accession>A0A9N9LX92</accession>
<comment type="caution">
    <text evidence="2">The sequence shown here is derived from an EMBL/GenBank/DDBJ whole genome shotgun (WGS) entry which is preliminary data.</text>
</comment>
<dbReference type="EMBL" id="CAJVRM010000702">
    <property type="protein sequence ID" value="CAG8982970.1"/>
    <property type="molecule type" value="Genomic_DNA"/>
</dbReference>
<organism evidence="2 3">
    <name type="scientific">Hymenoscyphus albidus</name>
    <dbReference type="NCBI Taxonomy" id="595503"/>
    <lineage>
        <taxon>Eukaryota</taxon>
        <taxon>Fungi</taxon>
        <taxon>Dikarya</taxon>
        <taxon>Ascomycota</taxon>
        <taxon>Pezizomycotina</taxon>
        <taxon>Leotiomycetes</taxon>
        <taxon>Helotiales</taxon>
        <taxon>Helotiaceae</taxon>
        <taxon>Hymenoscyphus</taxon>
    </lineage>
</organism>
<feature type="region of interest" description="Disordered" evidence="1">
    <location>
        <begin position="1"/>
        <end position="128"/>
    </location>
</feature>
<reference evidence="2" key="1">
    <citation type="submission" date="2021-07" db="EMBL/GenBank/DDBJ databases">
        <authorList>
            <person name="Durling M."/>
        </authorList>
    </citation>
    <scope>NUCLEOTIDE SEQUENCE</scope>
</reference>
<sequence>MNNNRPLQPPNPSDYNMYDEQPYGEDAYDASHGQGYSQHSRKGISPSRGAPVGSDRSQGMAYSEYEQYDTDDRRGYGREGGRSWSPRREGRGRYTDRDREGYRSPPRQRSRSRSPYYGGPPNRNVMLDGLPKEMTQEDVGRPVLKPPGLYKPLSMFFLA</sequence>
<name>A0A9N9LX92_9HELO</name>
<evidence type="ECO:0000256" key="1">
    <source>
        <dbReference type="SAM" id="MobiDB-lite"/>
    </source>
</evidence>